<name>A0A420HPA9_9PEZI</name>
<evidence type="ECO:0000313" key="1">
    <source>
        <dbReference type="EMBL" id="RKF59284.1"/>
    </source>
</evidence>
<feature type="non-terminal residue" evidence="1">
    <location>
        <position position="1"/>
    </location>
</feature>
<keyword evidence="2" id="KW-1185">Reference proteome</keyword>
<gene>
    <name evidence="1" type="ORF">GcM3_175023</name>
</gene>
<dbReference type="Proteomes" id="UP000283383">
    <property type="component" value="Unassembled WGS sequence"/>
</dbReference>
<comment type="caution">
    <text evidence="1">The sequence shown here is derived from an EMBL/GenBank/DDBJ whole genome shotgun (WGS) entry which is preliminary data.</text>
</comment>
<protein>
    <submittedName>
        <fullName evidence="1">Uncharacterized protein</fullName>
    </submittedName>
</protein>
<proteinExistence type="predicted"/>
<reference evidence="1 2" key="1">
    <citation type="journal article" date="2018" name="BMC Genomics">
        <title>Comparative genome analyses reveal sequence features reflecting distinct modes of host-adaptation between dicot and monocot powdery mildew.</title>
        <authorList>
            <person name="Wu Y."/>
            <person name="Ma X."/>
            <person name="Pan Z."/>
            <person name="Kale S.D."/>
            <person name="Song Y."/>
            <person name="King H."/>
            <person name="Zhang Q."/>
            <person name="Presley C."/>
            <person name="Deng X."/>
            <person name="Wei C.I."/>
            <person name="Xiao S."/>
        </authorList>
    </citation>
    <scope>NUCLEOTIDE SEQUENCE [LARGE SCALE GENOMIC DNA]</scope>
    <source>
        <strain evidence="1">UMSG3</strain>
    </source>
</reference>
<accession>A0A420HPA9</accession>
<evidence type="ECO:0000313" key="2">
    <source>
        <dbReference type="Proteomes" id="UP000283383"/>
    </source>
</evidence>
<organism evidence="1 2">
    <name type="scientific">Golovinomyces cichoracearum</name>
    <dbReference type="NCBI Taxonomy" id="62708"/>
    <lineage>
        <taxon>Eukaryota</taxon>
        <taxon>Fungi</taxon>
        <taxon>Dikarya</taxon>
        <taxon>Ascomycota</taxon>
        <taxon>Pezizomycotina</taxon>
        <taxon>Leotiomycetes</taxon>
        <taxon>Erysiphales</taxon>
        <taxon>Erysiphaceae</taxon>
        <taxon>Golovinomyces</taxon>
    </lineage>
</organism>
<sequence>PGIEDRLSVGEFIELGSEVVDDEDQDIFASVIERYSTDRAGIVEEAEERDIETEKVSNDEALKAIDIVRLWELQQEDVQSTIVQALDNIEK</sequence>
<dbReference type="EMBL" id="MCBQ01017590">
    <property type="protein sequence ID" value="RKF59284.1"/>
    <property type="molecule type" value="Genomic_DNA"/>
</dbReference>
<dbReference type="AlphaFoldDB" id="A0A420HPA9"/>